<feature type="transmembrane region" description="Helical" evidence="6">
    <location>
        <begin position="22"/>
        <end position="44"/>
    </location>
</feature>
<dbReference type="PANTHER" id="PTHR43791">
    <property type="entry name" value="PERMEASE-RELATED"/>
    <property type="match status" value="1"/>
</dbReference>
<evidence type="ECO:0000313" key="9">
    <source>
        <dbReference type="Proteomes" id="UP000193467"/>
    </source>
</evidence>
<evidence type="ECO:0000256" key="3">
    <source>
        <dbReference type="ARBA" id="ARBA00022692"/>
    </source>
</evidence>
<sequence length="376" mass="40637">LTVGFGAVTIGSAFMKNFGEFIVIRIMLGCAEGGVLPGIAFLLSKFYRRHELVFRISFFLALGPSLSGAFGGLLAGGLVGGTSIGSVVGWRKIFLVEGIITTGVGFISWFIIPTSPETAKFLNPQQRELAARRLASEHIGEQGGKSTGKAVRQGFANIQTWLCCLGYGLINIPVQGTSLFLPTVIRTLGTYSTVEVQLRSVPPYVVATAWSIFIAYMCYKTRRHGVWIAFSLIFSVIGYIGFVASTNPKFLYAMCFLTYTGAVPCGPIFIAWATANVSPSTSRAITTALVPGIGTYGSIVATWAYLPKFAPRYMPGNALNVGATTLAAVIALLIMVYCKRENSLRDAGKRDHRLEGLNSEEIAALGNRHPEFRYLL</sequence>
<evidence type="ECO:0000256" key="1">
    <source>
        <dbReference type="ARBA" id="ARBA00004141"/>
    </source>
</evidence>
<keyword evidence="4 6" id="KW-1133">Transmembrane helix</keyword>
<dbReference type="FunFam" id="1.20.1250.20:FF:000013">
    <property type="entry name" value="MFS general substrate transporter"/>
    <property type="match status" value="1"/>
</dbReference>
<dbReference type="PANTHER" id="PTHR43791:SF53">
    <property type="entry name" value="MAJOR FACILITATOR SUPERFAMILY (MFS) PROFILE DOMAIN-CONTAINING PROTEIN"/>
    <property type="match status" value="1"/>
</dbReference>
<evidence type="ECO:0000256" key="6">
    <source>
        <dbReference type="SAM" id="Phobius"/>
    </source>
</evidence>
<evidence type="ECO:0000256" key="2">
    <source>
        <dbReference type="ARBA" id="ARBA00022448"/>
    </source>
</evidence>
<evidence type="ECO:0000259" key="7">
    <source>
        <dbReference type="PROSITE" id="PS50850"/>
    </source>
</evidence>
<keyword evidence="5 6" id="KW-0472">Membrane</keyword>
<name>A0A1Y2BXV7_9BASI</name>
<feature type="transmembrane region" description="Helical" evidence="6">
    <location>
        <begin position="226"/>
        <end position="244"/>
    </location>
</feature>
<feature type="transmembrane region" description="Helical" evidence="6">
    <location>
        <begin position="284"/>
        <end position="306"/>
    </location>
</feature>
<dbReference type="AlphaFoldDB" id="A0A1Y2BXV7"/>
<dbReference type="GO" id="GO:0016020">
    <property type="term" value="C:membrane"/>
    <property type="evidence" value="ECO:0007669"/>
    <property type="project" value="UniProtKB-SubCell"/>
</dbReference>
<dbReference type="InterPro" id="IPR011701">
    <property type="entry name" value="MFS"/>
</dbReference>
<dbReference type="STRING" id="106004.A0A1Y2BXV7"/>
<protein>
    <submittedName>
        <fullName evidence="8">Major facilitator superfamily domain-containing protein</fullName>
    </submittedName>
</protein>
<dbReference type="GO" id="GO:0022857">
    <property type="term" value="F:transmembrane transporter activity"/>
    <property type="evidence" value="ECO:0007669"/>
    <property type="project" value="InterPro"/>
</dbReference>
<dbReference type="InterPro" id="IPR036259">
    <property type="entry name" value="MFS_trans_sf"/>
</dbReference>
<dbReference type="Proteomes" id="UP000193467">
    <property type="component" value="Unassembled WGS sequence"/>
</dbReference>
<comment type="subcellular location">
    <subcellularLocation>
        <location evidence="1">Membrane</location>
        <topology evidence="1">Multi-pass membrane protein</topology>
    </subcellularLocation>
</comment>
<evidence type="ECO:0000313" key="8">
    <source>
        <dbReference type="EMBL" id="ORY39487.1"/>
    </source>
</evidence>
<feature type="non-terminal residue" evidence="8">
    <location>
        <position position="1"/>
    </location>
</feature>
<evidence type="ECO:0000256" key="5">
    <source>
        <dbReference type="ARBA" id="ARBA00023136"/>
    </source>
</evidence>
<comment type="caution">
    <text evidence="8">The sequence shown here is derived from an EMBL/GenBank/DDBJ whole genome shotgun (WGS) entry which is preliminary data.</text>
</comment>
<organism evidence="8 9">
    <name type="scientific">Leucosporidium creatinivorum</name>
    <dbReference type="NCBI Taxonomy" id="106004"/>
    <lineage>
        <taxon>Eukaryota</taxon>
        <taxon>Fungi</taxon>
        <taxon>Dikarya</taxon>
        <taxon>Basidiomycota</taxon>
        <taxon>Pucciniomycotina</taxon>
        <taxon>Microbotryomycetes</taxon>
        <taxon>Leucosporidiales</taxon>
        <taxon>Leucosporidium</taxon>
    </lineage>
</organism>
<reference evidence="8 9" key="1">
    <citation type="submission" date="2016-07" db="EMBL/GenBank/DDBJ databases">
        <title>Pervasive Adenine N6-methylation of Active Genes in Fungi.</title>
        <authorList>
            <consortium name="DOE Joint Genome Institute"/>
            <person name="Mondo S.J."/>
            <person name="Dannebaum R.O."/>
            <person name="Kuo R.C."/>
            <person name="Labutti K."/>
            <person name="Haridas S."/>
            <person name="Kuo A."/>
            <person name="Salamov A."/>
            <person name="Ahrendt S.R."/>
            <person name="Lipzen A."/>
            <person name="Sullivan W."/>
            <person name="Andreopoulos W.B."/>
            <person name="Clum A."/>
            <person name="Lindquist E."/>
            <person name="Daum C."/>
            <person name="Ramamoorthy G.K."/>
            <person name="Gryganskyi A."/>
            <person name="Culley D."/>
            <person name="Magnuson J.K."/>
            <person name="James T.Y."/>
            <person name="O'Malley M.A."/>
            <person name="Stajich J.E."/>
            <person name="Spatafora J.W."/>
            <person name="Visel A."/>
            <person name="Grigoriev I.V."/>
        </authorList>
    </citation>
    <scope>NUCLEOTIDE SEQUENCE [LARGE SCALE GENOMIC DNA]</scope>
    <source>
        <strain evidence="8 9">62-1032</strain>
    </source>
</reference>
<keyword evidence="2" id="KW-0813">Transport</keyword>
<dbReference type="SUPFAM" id="SSF103473">
    <property type="entry name" value="MFS general substrate transporter"/>
    <property type="match status" value="1"/>
</dbReference>
<proteinExistence type="predicted"/>
<accession>A0A1Y2BXV7</accession>
<dbReference type="InterPro" id="IPR020846">
    <property type="entry name" value="MFS_dom"/>
</dbReference>
<keyword evidence="3 6" id="KW-0812">Transmembrane</keyword>
<gene>
    <name evidence="8" type="ORF">BCR35DRAFT_273323</name>
</gene>
<dbReference type="PROSITE" id="PS50850">
    <property type="entry name" value="MFS"/>
    <property type="match status" value="1"/>
</dbReference>
<feature type="transmembrane region" description="Helical" evidence="6">
    <location>
        <begin position="201"/>
        <end position="219"/>
    </location>
</feature>
<feature type="transmembrane region" description="Helical" evidence="6">
    <location>
        <begin position="161"/>
        <end position="181"/>
    </location>
</feature>
<keyword evidence="9" id="KW-1185">Reference proteome</keyword>
<feature type="transmembrane region" description="Helical" evidence="6">
    <location>
        <begin position="93"/>
        <end position="112"/>
    </location>
</feature>
<feature type="transmembrane region" description="Helical" evidence="6">
    <location>
        <begin position="250"/>
        <end position="272"/>
    </location>
</feature>
<feature type="transmembrane region" description="Helical" evidence="6">
    <location>
        <begin position="56"/>
        <end position="81"/>
    </location>
</feature>
<dbReference type="Gene3D" id="1.20.1250.20">
    <property type="entry name" value="MFS general substrate transporter like domains"/>
    <property type="match status" value="2"/>
</dbReference>
<evidence type="ECO:0000256" key="4">
    <source>
        <dbReference type="ARBA" id="ARBA00022989"/>
    </source>
</evidence>
<dbReference type="InParanoid" id="A0A1Y2BXV7"/>
<dbReference type="FunCoup" id="A0A1Y2BXV7">
    <property type="interactions" value="22"/>
</dbReference>
<dbReference type="OrthoDB" id="2962993at2759"/>
<dbReference type="Pfam" id="PF07690">
    <property type="entry name" value="MFS_1"/>
    <property type="match status" value="1"/>
</dbReference>
<dbReference type="EMBL" id="MCGR01000148">
    <property type="protein sequence ID" value="ORY39487.1"/>
    <property type="molecule type" value="Genomic_DNA"/>
</dbReference>
<feature type="transmembrane region" description="Helical" evidence="6">
    <location>
        <begin position="318"/>
        <end position="338"/>
    </location>
</feature>
<feature type="domain" description="Major facilitator superfamily (MFS) profile" evidence="7">
    <location>
        <begin position="1"/>
        <end position="340"/>
    </location>
</feature>